<gene>
    <name evidence="1" type="ORF">ALIPUT_02127</name>
</gene>
<reference evidence="1" key="1">
    <citation type="submission" date="2007-10" db="EMBL/GenBank/DDBJ databases">
        <authorList>
            <person name="Fulton L."/>
            <person name="Clifton S."/>
            <person name="Fulton B."/>
            <person name="Xu J."/>
            <person name="Minx P."/>
            <person name="Pepin K.H."/>
            <person name="Johnson M."/>
            <person name="Thiruvilangam P."/>
            <person name="Bhonagiri V."/>
            <person name="Nash W.E."/>
            <person name="Mardis E.R."/>
            <person name="Wilson R.K."/>
        </authorList>
    </citation>
    <scope>NUCLEOTIDE SEQUENCE [LARGE SCALE GENOMIC DNA]</scope>
    <source>
        <strain evidence="1">DSM 17216</strain>
    </source>
</reference>
<evidence type="ECO:0000313" key="2">
    <source>
        <dbReference type="Proteomes" id="UP000005819"/>
    </source>
</evidence>
<accession>B0MY08</accession>
<name>B0MY08_9BACT</name>
<sequence>MGGFVFCLEPVPEKRWIFPGNRIFQCPSFDGRSFAAGVRVCNADSLLNPFFGGRFGSLRLQKGRYDRVFLRWD</sequence>
<keyword evidence="2" id="KW-1185">Reference proteome</keyword>
<dbReference type="HOGENOM" id="CLU_2696330_0_0_10"/>
<dbReference type="EMBL" id="ABFK02000020">
    <property type="protein sequence ID" value="EDS02597.1"/>
    <property type="molecule type" value="Genomic_DNA"/>
</dbReference>
<proteinExistence type="predicted"/>
<evidence type="ECO:0000313" key="1">
    <source>
        <dbReference type="EMBL" id="EDS02597.1"/>
    </source>
</evidence>
<dbReference type="Proteomes" id="UP000005819">
    <property type="component" value="Unassembled WGS sequence"/>
</dbReference>
<comment type="caution">
    <text evidence="1">The sequence shown here is derived from an EMBL/GenBank/DDBJ whole genome shotgun (WGS) entry which is preliminary data.</text>
</comment>
<organism evidence="1 2">
    <name type="scientific">Alistipes putredinis DSM 17216</name>
    <dbReference type="NCBI Taxonomy" id="445970"/>
    <lineage>
        <taxon>Bacteria</taxon>
        <taxon>Pseudomonadati</taxon>
        <taxon>Bacteroidota</taxon>
        <taxon>Bacteroidia</taxon>
        <taxon>Bacteroidales</taxon>
        <taxon>Rikenellaceae</taxon>
        <taxon>Alistipes</taxon>
    </lineage>
</organism>
<dbReference type="AlphaFoldDB" id="B0MY08"/>
<protein>
    <submittedName>
        <fullName evidence="1">Uncharacterized protein</fullName>
    </submittedName>
</protein>
<reference evidence="1" key="2">
    <citation type="submission" date="2013-09" db="EMBL/GenBank/DDBJ databases">
        <title>Draft genome sequence of Alistipes putredinis (DSM 17216).</title>
        <authorList>
            <person name="Sudarsanam P."/>
            <person name="Ley R."/>
            <person name="Guruge J."/>
            <person name="Turnbaugh P.J."/>
            <person name="Mahowald M."/>
            <person name="Liep D."/>
            <person name="Gordon J."/>
        </authorList>
    </citation>
    <scope>NUCLEOTIDE SEQUENCE</scope>
    <source>
        <strain evidence="1">DSM 17216</strain>
    </source>
</reference>